<dbReference type="AlphaFoldDB" id="A0A914Z2X9"/>
<reference evidence="2" key="1">
    <citation type="submission" date="2022-11" db="UniProtKB">
        <authorList>
            <consortium name="WormBaseParasite"/>
        </authorList>
    </citation>
    <scope>IDENTIFICATION</scope>
</reference>
<name>A0A914Z2X9_9BILA</name>
<dbReference type="WBParaSite" id="PSU_v2.g7059.t1">
    <property type="protein sequence ID" value="PSU_v2.g7059.t1"/>
    <property type="gene ID" value="PSU_v2.g7059"/>
</dbReference>
<evidence type="ECO:0000313" key="1">
    <source>
        <dbReference type="Proteomes" id="UP000887577"/>
    </source>
</evidence>
<dbReference type="Proteomes" id="UP000887577">
    <property type="component" value="Unplaced"/>
</dbReference>
<protein>
    <submittedName>
        <fullName evidence="2">Uncharacterized protein</fullName>
    </submittedName>
</protein>
<organism evidence="1 2">
    <name type="scientific">Panagrolaimus superbus</name>
    <dbReference type="NCBI Taxonomy" id="310955"/>
    <lineage>
        <taxon>Eukaryota</taxon>
        <taxon>Metazoa</taxon>
        <taxon>Ecdysozoa</taxon>
        <taxon>Nematoda</taxon>
        <taxon>Chromadorea</taxon>
        <taxon>Rhabditida</taxon>
        <taxon>Tylenchina</taxon>
        <taxon>Panagrolaimomorpha</taxon>
        <taxon>Panagrolaimoidea</taxon>
        <taxon>Panagrolaimidae</taxon>
        <taxon>Panagrolaimus</taxon>
    </lineage>
</organism>
<proteinExistence type="predicted"/>
<sequence>MEKCQYEYGGRLATAPSNDAFKFWTRTIHFNTKIDFNNLFWIGYGKNGFNNQEPDVKLKKFIDPQIW</sequence>
<accession>A0A914Z2X9</accession>
<keyword evidence="1" id="KW-1185">Reference proteome</keyword>
<evidence type="ECO:0000313" key="2">
    <source>
        <dbReference type="WBParaSite" id="PSU_v2.g7059.t1"/>
    </source>
</evidence>